<dbReference type="EMBL" id="JBEDUW010000002">
    <property type="protein sequence ID" value="KAK9941865.1"/>
    <property type="molecule type" value="Genomic_DNA"/>
</dbReference>
<reference evidence="1 2" key="1">
    <citation type="journal article" date="2023" name="G3 (Bethesda)">
        <title>A chromosome-length genome assembly and annotation of blackberry (Rubus argutus, cv. 'Hillquist').</title>
        <authorList>
            <person name="Bruna T."/>
            <person name="Aryal R."/>
            <person name="Dudchenko O."/>
            <person name="Sargent D.J."/>
            <person name="Mead D."/>
            <person name="Buti M."/>
            <person name="Cavallini A."/>
            <person name="Hytonen T."/>
            <person name="Andres J."/>
            <person name="Pham M."/>
            <person name="Weisz D."/>
            <person name="Mascagni F."/>
            <person name="Usai G."/>
            <person name="Natali L."/>
            <person name="Bassil N."/>
            <person name="Fernandez G.E."/>
            <person name="Lomsadze A."/>
            <person name="Armour M."/>
            <person name="Olukolu B."/>
            <person name="Poorten T."/>
            <person name="Britton C."/>
            <person name="Davik J."/>
            <person name="Ashrafi H."/>
            <person name="Aiden E.L."/>
            <person name="Borodovsky M."/>
            <person name="Worthington M."/>
        </authorList>
    </citation>
    <scope>NUCLEOTIDE SEQUENCE [LARGE SCALE GENOMIC DNA]</scope>
    <source>
        <strain evidence="1">PI 553951</strain>
    </source>
</reference>
<evidence type="ECO:0000313" key="2">
    <source>
        <dbReference type="Proteomes" id="UP001457282"/>
    </source>
</evidence>
<sequence length="83" mass="9853">MKRRRVSSVPTTTSNVRKDLTEWLERHATLVLTTVKEISRLRYELCRCVMRKKIAEDIFYPCEQSCGSIEVLYMYVLESMVNF</sequence>
<dbReference type="Proteomes" id="UP001457282">
    <property type="component" value="Unassembled WGS sequence"/>
</dbReference>
<organism evidence="1 2">
    <name type="scientific">Rubus argutus</name>
    <name type="common">Southern blackberry</name>
    <dbReference type="NCBI Taxonomy" id="59490"/>
    <lineage>
        <taxon>Eukaryota</taxon>
        <taxon>Viridiplantae</taxon>
        <taxon>Streptophyta</taxon>
        <taxon>Embryophyta</taxon>
        <taxon>Tracheophyta</taxon>
        <taxon>Spermatophyta</taxon>
        <taxon>Magnoliopsida</taxon>
        <taxon>eudicotyledons</taxon>
        <taxon>Gunneridae</taxon>
        <taxon>Pentapetalae</taxon>
        <taxon>rosids</taxon>
        <taxon>fabids</taxon>
        <taxon>Rosales</taxon>
        <taxon>Rosaceae</taxon>
        <taxon>Rosoideae</taxon>
        <taxon>Rosoideae incertae sedis</taxon>
        <taxon>Rubus</taxon>
    </lineage>
</organism>
<protein>
    <submittedName>
        <fullName evidence="1">Uncharacterized protein</fullName>
    </submittedName>
</protein>
<name>A0AAW1Y157_RUBAR</name>
<keyword evidence="2" id="KW-1185">Reference proteome</keyword>
<proteinExistence type="predicted"/>
<gene>
    <name evidence="1" type="ORF">M0R45_007558</name>
</gene>
<dbReference type="AlphaFoldDB" id="A0AAW1Y157"/>
<evidence type="ECO:0000313" key="1">
    <source>
        <dbReference type="EMBL" id="KAK9941865.1"/>
    </source>
</evidence>
<accession>A0AAW1Y157</accession>
<comment type="caution">
    <text evidence="1">The sequence shown here is derived from an EMBL/GenBank/DDBJ whole genome shotgun (WGS) entry which is preliminary data.</text>
</comment>